<proteinExistence type="predicted"/>
<accession>A0A0C1R2N6</accession>
<organism evidence="2">
    <name type="scientific">Tolypothrix bouteillei VB521301</name>
    <dbReference type="NCBI Taxonomy" id="1479485"/>
    <lineage>
        <taxon>Bacteria</taxon>
        <taxon>Bacillati</taxon>
        <taxon>Cyanobacteriota</taxon>
        <taxon>Cyanophyceae</taxon>
        <taxon>Nostocales</taxon>
        <taxon>Tolypothrichaceae</taxon>
        <taxon>Tolypothrix</taxon>
    </lineage>
</organism>
<evidence type="ECO:0000313" key="2">
    <source>
        <dbReference type="EMBL" id="KIE10068.1"/>
    </source>
</evidence>
<dbReference type="PROSITE" id="PS51257">
    <property type="entry name" value="PROKAR_LIPOPROTEIN"/>
    <property type="match status" value="1"/>
</dbReference>
<dbReference type="EMBL" id="JHEG02000048">
    <property type="protein sequence ID" value="KIE10068.1"/>
    <property type="molecule type" value="Genomic_DNA"/>
</dbReference>
<name>A0A0C1R2N6_9CYAN</name>
<dbReference type="Proteomes" id="UP000029738">
    <property type="component" value="Unassembled WGS sequence"/>
</dbReference>
<dbReference type="AlphaFoldDB" id="A0A0C1R2N6"/>
<evidence type="ECO:0000313" key="1">
    <source>
        <dbReference type="EMBL" id="KAF3885980.1"/>
    </source>
</evidence>
<protein>
    <recommendedName>
        <fullName evidence="4">Type II secretion system protein GspG C-terminal domain-containing protein</fullName>
    </recommendedName>
</protein>
<dbReference type="RefSeq" id="WP_038072562.1">
    <property type="nucleotide sequence ID" value="NZ_JHEG04000001.1"/>
</dbReference>
<keyword evidence="3" id="KW-1185">Reference proteome</keyword>
<dbReference type="EMBL" id="JHEG04000001">
    <property type="protein sequence ID" value="KAF3885980.1"/>
    <property type="molecule type" value="Genomic_DNA"/>
</dbReference>
<evidence type="ECO:0000313" key="3">
    <source>
        <dbReference type="Proteomes" id="UP000029738"/>
    </source>
</evidence>
<comment type="caution">
    <text evidence="2">The sequence shown here is derived from an EMBL/GenBank/DDBJ whole genome shotgun (WGS) entry which is preliminary data.</text>
</comment>
<dbReference type="OrthoDB" id="9814425at2"/>
<reference evidence="1" key="2">
    <citation type="submission" date="2019-11" db="EMBL/GenBank/DDBJ databases">
        <title>Improved Assembly of Tolypothrix boutellei genome.</title>
        <authorList>
            <person name="Sarangi A.N."/>
            <person name="Mukherjee M."/>
            <person name="Ghosh S."/>
            <person name="Singh D."/>
            <person name="Das A."/>
            <person name="Kant S."/>
            <person name="Prusty A."/>
            <person name="Tripathy S."/>
        </authorList>
    </citation>
    <scope>NUCLEOTIDE SEQUENCE</scope>
    <source>
        <strain evidence="1">VB521301</strain>
    </source>
</reference>
<sequence>MLKSIISISLFYLLVACNTSTNEQRFQNCSYLKEKLGKIVLDFQKKHDRIPSSFEEAHKDTQVILPNRGDAFGNPLIYRKTGEKSFYFLSYGVNGKLENGQGDDLKVTYDKHWQTSCVELRSQF</sequence>
<evidence type="ECO:0008006" key="4">
    <source>
        <dbReference type="Google" id="ProtNLM"/>
    </source>
</evidence>
<reference evidence="2" key="1">
    <citation type="journal article" date="2015" name="Genome Announc.">
        <title>Draft Genome Sequence of Tolypothrix boutellei Strain VB521301.</title>
        <authorList>
            <person name="Chandrababunaidu M.M."/>
            <person name="Singh D."/>
            <person name="Sen D."/>
            <person name="Bhan S."/>
            <person name="Das S."/>
            <person name="Gupta A."/>
            <person name="Adhikary S.P."/>
            <person name="Tripathy S."/>
        </authorList>
    </citation>
    <scope>NUCLEOTIDE SEQUENCE</scope>
    <source>
        <strain evidence="2">VB521301</strain>
    </source>
</reference>
<gene>
    <name evidence="2" type="ORF">DA73_0215545</name>
    <name evidence="1" type="ORF">DA73_0400011240</name>
</gene>